<name>A0A182QK63_9DIPT</name>
<keyword evidence="2" id="KW-0812">Transmembrane</keyword>
<evidence type="ECO:0000256" key="1">
    <source>
        <dbReference type="SAM" id="MobiDB-lite"/>
    </source>
</evidence>
<reference evidence="3" key="2">
    <citation type="submission" date="2020-05" db="UniProtKB">
        <authorList>
            <consortium name="EnsemblMetazoa"/>
        </authorList>
    </citation>
    <scope>IDENTIFICATION</scope>
    <source>
        <strain evidence="3">FAR1</strain>
    </source>
</reference>
<dbReference type="VEuPathDB" id="VectorBase:AFAF011898"/>
<dbReference type="Proteomes" id="UP000075886">
    <property type="component" value="Unassembled WGS sequence"/>
</dbReference>
<proteinExistence type="predicted"/>
<dbReference type="EMBL" id="AXCN02000929">
    <property type="status" value="NOT_ANNOTATED_CDS"/>
    <property type="molecule type" value="Genomic_DNA"/>
</dbReference>
<sequence length="182" mass="20653">MLRNVPPGYGAFNFTSQETLKRLKSMIACDVSAGRTEMESPQHNLVSSSSQSSESNYDQNEHERAHNCSLDSAWLSVQSLTPQQPFPMLTDLHLFALLRSKQCPDRLPNLVVQYFLRRVTFYYEHLLFVLTLWGVLRVLLCVRHWDRNGDGCCSSSHRASMGTSRMLAPKLASLLLCSCRAK</sequence>
<dbReference type="EnsemblMetazoa" id="AFAF011898-RA">
    <property type="protein sequence ID" value="AFAF011898-PA"/>
    <property type="gene ID" value="AFAF011898"/>
</dbReference>
<keyword evidence="2" id="KW-1133">Transmembrane helix</keyword>
<keyword evidence="4" id="KW-1185">Reference proteome</keyword>
<evidence type="ECO:0000313" key="4">
    <source>
        <dbReference type="Proteomes" id="UP000075886"/>
    </source>
</evidence>
<evidence type="ECO:0000256" key="2">
    <source>
        <dbReference type="SAM" id="Phobius"/>
    </source>
</evidence>
<accession>A0A182QK63</accession>
<evidence type="ECO:0000313" key="3">
    <source>
        <dbReference type="EnsemblMetazoa" id="AFAF011898-PA"/>
    </source>
</evidence>
<protein>
    <submittedName>
        <fullName evidence="3">Uncharacterized protein</fullName>
    </submittedName>
</protein>
<organism evidence="3 4">
    <name type="scientific">Anopheles farauti</name>
    <dbReference type="NCBI Taxonomy" id="69004"/>
    <lineage>
        <taxon>Eukaryota</taxon>
        <taxon>Metazoa</taxon>
        <taxon>Ecdysozoa</taxon>
        <taxon>Arthropoda</taxon>
        <taxon>Hexapoda</taxon>
        <taxon>Insecta</taxon>
        <taxon>Pterygota</taxon>
        <taxon>Neoptera</taxon>
        <taxon>Endopterygota</taxon>
        <taxon>Diptera</taxon>
        <taxon>Nematocera</taxon>
        <taxon>Culicoidea</taxon>
        <taxon>Culicidae</taxon>
        <taxon>Anophelinae</taxon>
        <taxon>Anopheles</taxon>
    </lineage>
</organism>
<feature type="transmembrane region" description="Helical" evidence="2">
    <location>
        <begin position="126"/>
        <end position="145"/>
    </location>
</feature>
<feature type="region of interest" description="Disordered" evidence="1">
    <location>
        <begin position="36"/>
        <end position="62"/>
    </location>
</feature>
<keyword evidence="2" id="KW-0472">Membrane</keyword>
<dbReference type="AlphaFoldDB" id="A0A182QK63"/>
<reference evidence="4" key="1">
    <citation type="submission" date="2014-01" db="EMBL/GenBank/DDBJ databases">
        <title>The Genome Sequence of Anopheles farauti FAR1 (V2).</title>
        <authorList>
            <consortium name="The Broad Institute Genomics Platform"/>
            <person name="Neafsey D.E."/>
            <person name="Besansky N."/>
            <person name="Howell P."/>
            <person name="Walton C."/>
            <person name="Young S.K."/>
            <person name="Zeng Q."/>
            <person name="Gargeya S."/>
            <person name="Fitzgerald M."/>
            <person name="Haas B."/>
            <person name="Abouelleil A."/>
            <person name="Allen A.W."/>
            <person name="Alvarado L."/>
            <person name="Arachchi H.M."/>
            <person name="Berlin A.M."/>
            <person name="Chapman S.B."/>
            <person name="Gainer-Dewar J."/>
            <person name="Goldberg J."/>
            <person name="Griggs A."/>
            <person name="Gujja S."/>
            <person name="Hansen M."/>
            <person name="Howarth C."/>
            <person name="Imamovic A."/>
            <person name="Ireland A."/>
            <person name="Larimer J."/>
            <person name="McCowan C."/>
            <person name="Murphy C."/>
            <person name="Pearson M."/>
            <person name="Poon T.W."/>
            <person name="Priest M."/>
            <person name="Roberts A."/>
            <person name="Saif S."/>
            <person name="Shea T."/>
            <person name="Sisk P."/>
            <person name="Sykes S."/>
            <person name="Wortman J."/>
            <person name="Nusbaum C."/>
            <person name="Birren B."/>
        </authorList>
    </citation>
    <scope>NUCLEOTIDE SEQUENCE [LARGE SCALE GENOMIC DNA]</scope>
    <source>
        <strain evidence="4">FAR1</strain>
    </source>
</reference>